<evidence type="ECO:0000313" key="3">
    <source>
        <dbReference type="EMBL" id="QHQ25829.1"/>
    </source>
</evidence>
<evidence type="ECO:0000313" key="5">
    <source>
        <dbReference type="Proteomes" id="UP001617714"/>
    </source>
</evidence>
<evidence type="ECO:0000313" key="2">
    <source>
        <dbReference type="EMBL" id="MFJ5320286.1"/>
    </source>
</evidence>
<keyword evidence="5" id="KW-1185">Reference proteome</keyword>
<dbReference type="Proteomes" id="UP000464054">
    <property type="component" value="Chromosome"/>
</dbReference>
<evidence type="ECO:0000259" key="1">
    <source>
        <dbReference type="Pfam" id="PF03869"/>
    </source>
</evidence>
<reference evidence="3" key="2">
    <citation type="journal article" date="2022" name="Plant Pathol J">
        <title>Comparative Genomic Analysis of Pathogenic Factors of Pectobacterium Species Isolated in South Korea Using Whole-Genome Sequencing.</title>
        <authorList>
            <person name="Jee S."/>
            <person name="Kang I.J."/>
            <person name="Bak G."/>
            <person name="Kang S."/>
            <person name="Lee J."/>
            <person name="Heu S."/>
            <person name="Hwang I."/>
        </authorList>
    </citation>
    <scope>NUCLEOTIDE SEQUENCE</scope>
    <source>
        <strain evidence="3">PZ1</strain>
    </source>
</reference>
<proteinExistence type="predicted"/>
<dbReference type="Pfam" id="PF03869">
    <property type="entry name" value="Arc"/>
    <property type="match status" value="1"/>
</dbReference>
<name>A0AAP9LEJ7_9GAMM</name>
<dbReference type="Gene3D" id="1.10.1220.10">
    <property type="entry name" value="Met repressor-like"/>
    <property type="match status" value="1"/>
</dbReference>
<keyword evidence="3" id="KW-0238">DNA-binding</keyword>
<dbReference type="EMBL" id="CP046377">
    <property type="protein sequence ID" value="QHQ25829.1"/>
    <property type="molecule type" value="Genomic_DNA"/>
</dbReference>
<dbReference type="EMBL" id="JBIXKD010000002">
    <property type="protein sequence ID" value="MFJ5320286.1"/>
    <property type="molecule type" value="Genomic_DNA"/>
</dbReference>
<dbReference type="SUPFAM" id="SSF47598">
    <property type="entry name" value="Ribbon-helix-helix"/>
    <property type="match status" value="1"/>
</dbReference>
<organism evidence="3 4">
    <name type="scientific">Pectobacterium parvum</name>
    <dbReference type="NCBI Taxonomy" id="2778550"/>
    <lineage>
        <taxon>Bacteria</taxon>
        <taxon>Pseudomonadati</taxon>
        <taxon>Pseudomonadota</taxon>
        <taxon>Gammaproteobacteria</taxon>
        <taxon>Enterobacterales</taxon>
        <taxon>Pectobacteriaceae</taxon>
        <taxon>Pectobacterium</taxon>
    </lineage>
</organism>
<protein>
    <submittedName>
        <fullName evidence="3">Arc family DNA-binding protein</fullName>
    </submittedName>
</protein>
<dbReference type="InterPro" id="IPR005569">
    <property type="entry name" value="Arc_DNA-bd_dom"/>
</dbReference>
<dbReference type="GO" id="GO:0043565">
    <property type="term" value="F:sequence-specific DNA binding"/>
    <property type="evidence" value="ECO:0007669"/>
    <property type="project" value="UniProtKB-ARBA"/>
</dbReference>
<dbReference type="InterPro" id="IPR010985">
    <property type="entry name" value="Ribbon_hlx_hlx"/>
</dbReference>
<dbReference type="GO" id="GO:0006355">
    <property type="term" value="P:regulation of DNA-templated transcription"/>
    <property type="evidence" value="ECO:0007669"/>
    <property type="project" value="InterPro"/>
</dbReference>
<dbReference type="RefSeq" id="WP_161547000.1">
    <property type="nucleotide sequence ID" value="NZ_CP046377.1"/>
</dbReference>
<dbReference type="Proteomes" id="UP001617714">
    <property type="component" value="Unassembled WGS sequence"/>
</dbReference>
<dbReference type="InterPro" id="IPR013321">
    <property type="entry name" value="Arc_rbn_hlx_hlx"/>
</dbReference>
<accession>A0AAP9LEJ7</accession>
<reference evidence="4" key="1">
    <citation type="submission" date="2019-11" db="EMBL/GenBank/DDBJ databases">
        <authorList>
            <person name="Jee S."/>
        </authorList>
    </citation>
    <scope>NUCLEOTIDE SEQUENCE [LARGE SCALE GENOMIC DNA]</scope>
    <source>
        <strain evidence="4">PZ1</strain>
    </source>
</reference>
<feature type="domain" description="Arc-like DNA binding" evidence="1">
    <location>
        <begin position="4"/>
        <end position="50"/>
    </location>
</feature>
<sequence>MMLSRDNPQMNLRIPQHVKDGLKRVAARNGRSMNSEIVQVLIEHLNKNGEAPATCNSQGF</sequence>
<reference evidence="2 5" key="3">
    <citation type="submission" date="2024-10" db="EMBL/GenBank/DDBJ databases">
        <authorList>
            <person name="Lu C.-H."/>
        </authorList>
    </citation>
    <scope>NUCLEOTIDE SEQUENCE [LARGE SCALE GENOMIC DNA]</scope>
    <source>
        <strain evidence="2 5">22QBSP01-2</strain>
    </source>
</reference>
<dbReference type="AlphaFoldDB" id="A0AAP9LEJ7"/>
<evidence type="ECO:0000313" key="4">
    <source>
        <dbReference type="Proteomes" id="UP000464054"/>
    </source>
</evidence>
<gene>
    <name evidence="2" type="ORF">ACIPSN_02650</name>
    <name evidence="3" type="ORF">GMX10_18675</name>
</gene>